<feature type="binding site" evidence="5">
    <location>
        <position position="159"/>
    </location>
    <ligand>
        <name>phosphoenolpyruvate</name>
        <dbReference type="ChEBI" id="CHEBI:58702"/>
    </ligand>
</feature>
<keyword evidence="2 5" id="KW-0548">Nucleotidyltransferase</keyword>
<evidence type="ECO:0000256" key="4">
    <source>
        <dbReference type="ARBA" id="ARBA00023134"/>
    </source>
</evidence>
<reference evidence="7" key="1">
    <citation type="journal article" date="2019" name="Int. J. Syst. Evol. Microbiol.">
        <title>The Global Catalogue of Microorganisms (GCM) 10K type strain sequencing project: providing services to taxonomists for standard genome sequencing and annotation.</title>
        <authorList>
            <consortium name="The Broad Institute Genomics Platform"/>
            <consortium name="The Broad Institute Genome Sequencing Center for Infectious Disease"/>
            <person name="Wu L."/>
            <person name="Ma J."/>
        </authorList>
    </citation>
    <scope>NUCLEOTIDE SEQUENCE [LARGE SCALE GENOMIC DNA]</scope>
    <source>
        <strain evidence="7">NBRC 106593</strain>
    </source>
</reference>
<feature type="binding site" evidence="5">
    <location>
        <position position="143"/>
    </location>
    <ligand>
        <name>phosphoenolpyruvate</name>
        <dbReference type="ChEBI" id="CHEBI:58702"/>
    </ligand>
</feature>
<comment type="pathway">
    <text evidence="5">Cofactor biosynthesis; coenzyme F420 biosynthesis.</text>
</comment>
<organism evidence="6 7">
    <name type="scientific">Branchiibius cervicis</name>
    <dbReference type="NCBI Taxonomy" id="908252"/>
    <lineage>
        <taxon>Bacteria</taxon>
        <taxon>Bacillati</taxon>
        <taxon>Actinomycetota</taxon>
        <taxon>Actinomycetes</taxon>
        <taxon>Micrococcales</taxon>
        <taxon>Dermacoccaceae</taxon>
        <taxon>Branchiibius</taxon>
    </lineage>
</organism>
<feature type="binding site" evidence="5">
    <location>
        <position position="162"/>
    </location>
    <ligand>
        <name>phosphoenolpyruvate</name>
        <dbReference type="ChEBI" id="CHEBI:58702"/>
    </ligand>
</feature>
<keyword evidence="3 5" id="KW-0547">Nucleotide-binding</keyword>
<keyword evidence="1 5" id="KW-0808">Transferase</keyword>
<evidence type="ECO:0000313" key="6">
    <source>
        <dbReference type="EMBL" id="MFC6714641.1"/>
    </source>
</evidence>
<dbReference type="NCBIfam" id="TIGR03552">
    <property type="entry name" value="F420_cofC"/>
    <property type="match status" value="1"/>
</dbReference>
<dbReference type="Pfam" id="PF01983">
    <property type="entry name" value="CofC"/>
    <property type="match status" value="1"/>
</dbReference>
<dbReference type="EC" id="2.7.7.105" evidence="5"/>
<dbReference type="PANTHER" id="PTHR40392:SF1">
    <property type="entry name" value="2-PHOSPHO-L-LACTATE GUANYLYLTRANSFERASE"/>
    <property type="match status" value="1"/>
</dbReference>
<evidence type="ECO:0000256" key="1">
    <source>
        <dbReference type="ARBA" id="ARBA00022679"/>
    </source>
</evidence>
<comment type="caution">
    <text evidence="6">The sequence shown here is derived from an EMBL/GenBank/DDBJ whole genome shotgun (WGS) entry which is preliminary data.</text>
</comment>
<evidence type="ECO:0000256" key="5">
    <source>
        <dbReference type="HAMAP-Rule" id="MF_02114"/>
    </source>
</evidence>
<dbReference type="GO" id="GO:0043814">
    <property type="term" value="F:phospholactate guanylyltransferase activity"/>
    <property type="evidence" value="ECO:0007669"/>
    <property type="project" value="UniProtKB-EC"/>
</dbReference>
<comment type="catalytic activity">
    <reaction evidence="5">
        <text>phosphoenolpyruvate + GTP + H(+) = enolpyruvoyl-2-diphospho-5'-guanosine + diphosphate</text>
        <dbReference type="Rhea" id="RHEA:30519"/>
        <dbReference type="ChEBI" id="CHEBI:15378"/>
        <dbReference type="ChEBI" id="CHEBI:33019"/>
        <dbReference type="ChEBI" id="CHEBI:37565"/>
        <dbReference type="ChEBI" id="CHEBI:58702"/>
        <dbReference type="ChEBI" id="CHEBI:143701"/>
        <dbReference type="EC" id="2.7.7.105"/>
    </reaction>
</comment>
<dbReference type="EMBL" id="JBHSWJ010000002">
    <property type="protein sequence ID" value="MFC6714641.1"/>
    <property type="molecule type" value="Genomic_DNA"/>
</dbReference>
<dbReference type="RefSeq" id="WP_377823189.1">
    <property type="nucleotide sequence ID" value="NZ_JBHSWJ010000002.1"/>
</dbReference>
<comment type="function">
    <text evidence="5">Guanylyltransferase that catalyzes the activation of phosphoenolpyruvate (PEP) as enolpyruvoyl-2-diphospho-5'-guanosine, via the condensation of PEP with GTP. It is involved in the biosynthesis of coenzyme F420, a hydride carrier cofactor.</text>
</comment>
<keyword evidence="4 5" id="KW-0342">GTP-binding</keyword>
<proteinExistence type="inferred from homology"/>
<gene>
    <name evidence="6" type="primary">cofC</name>
    <name evidence="5" type="synonym">fbiD</name>
    <name evidence="6" type="ORF">ACFQBT_12770</name>
</gene>
<protein>
    <recommendedName>
        <fullName evidence="5">Phosphoenolpyruvate guanylyltransferase</fullName>
        <shortName evidence="5">PEP guanylyltransferase</shortName>
        <ecNumber evidence="5">2.7.7.105</ecNumber>
    </recommendedName>
</protein>
<sequence length="217" mass="22948">MRAQRLSTWQLVVPVKSRHAAKSRLVPPSGVSRSDLALAFARDTLTAIAEVISADRLFVVTSDDRIRAQLRIGGAHVVDDPGRGLNPAVEAGVQVARDNDSDAPVGILLGDLPALTPGDLRLALAACAAVESAVVPDRSGMGTVLLTHQEAGRVAPRFGHGSALRHGQTARRLDLDLPRLRTDVDDLEALRQAVAMGLGRHTAAVLHNADLDVEQLG</sequence>
<dbReference type="InterPro" id="IPR029044">
    <property type="entry name" value="Nucleotide-diphossugar_trans"/>
</dbReference>
<dbReference type="PANTHER" id="PTHR40392">
    <property type="entry name" value="2-PHOSPHO-L-LACTATE GUANYLYLTRANSFERASE"/>
    <property type="match status" value="1"/>
</dbReference>
<name>A0ABW2AU37_9MICO</name>
<evidence type="ECO:0000313" key="7">
    <source>
        <dbReference type="Proteomes" id="UP001596356"/>
    </source>
</evidence>
<keyword evidence="7" id="KW-1185">Reference proteome</keyword>
<dbReference type="Proteomes" id="UP001596356">
    <property type="component" value="Unassembled WGS sequence"/>
</dbReference>
<dbReference type="SUPFAM" id="SSF53448">
    <property type="entry name" value="Nucleotide-diphospho-sugar transferases"/>
    <property type="match status" value="1"/>
</dbReference>
<evidence type="ECO:0000256" key="2">
    <source>
        <dbReference type="ARBA" id="ARBA00022695"/>
    </source>
</evidence>
<accession>A0ABW2AU37</accession>
<dbReference type="InterPro" id="IPR002835">
    <property type="entry name" value="CofC"/>
</dbReference>
<comment type="similarity">
    <text evidence="5">Belongs to the CofC family.</text>
</comment>
<dbReference type="Gene3D" id="3.90.550.10">
    <property type="entry name" value="Spore Coat Polysaccharide Biosynthesis Protein SpsA, Chain A"/>
    <property type="match status" value="1"/>
</dbReference>
<dbReference type="HAMAP" id="MF_02114">
    <property type="entry name" value="CofC"/>
    <property type="match status" value="1"/>
</dbReference>
<evidence type="ECO:0000256" key="3">
    <source>
        <dbReference type="ARBA" id="ARBA00022741"/>
    </source>
</evidence>